<evidence type="ECO:0000313" key="2">
    <source>
        <dbReference type="Proteomes" id="UP000006793"/>
    </source>
</evidence>
<dbReference type="KEGG" id="tid:Thein_1977"/>
<sequence>MGKEFTFRVIRRMVEAGLPVSRACNFFGVSTGAVYYRGTPKRKLKKKKKRKINFDLLEEAERLIYEGYPADVVAYLSGIPLSVLLDYLAEEEAGQSGASGLPLPSNKKIRRYHYAK</sequence>
<keyword evidence="2" id="KW-1185">Reference proteome</keyword>
<dbReference type="InParanoid" id="F8ACQ2"/>
<dbReference type="EMBL" id="CP002683">
    <property type="protein sequence ID" value="AEH45831.1"/>
    <property type="molecule type" value="Genomic_DNA"/>
</dbReference>
<name>F8ACQ2_THEID</name>
<reference evidence="1 2" key="2">
    <citation type="journal article" date="2012" name="Stand. Genomic Sci.">
        <title>Complete genome sequence of the thermophilic sulfate-reducing ocean bacterium Thermodesulfatator indicus type strain (CIR29812(T)).</title>
        <authorList>
            <person name="Anderson I."/>
            <person name="Saunders E."/>
            <person name="Lapidus A."/>
            <person name="Nolan M."/>
            <person name="Lucas S."/>
            <person name="Tice H."/>
            <person name="Del Rio T.G."/>
            <person name="Cheng J.F."/>
            <person name="Han C."/>
            <person name="Tapia R."/>
            <person name="Goodwin L.A."/>
            <person name="Pitluck S."/>
            <person name="Liolios K."/>
            <person name="Mavromatis K."/>
            <person name="Pagani I."/>
            <person name="Ivanova N."/>
            <person name="Mikhailova N."/>
            <person name="Pati A."/>
            <person name="Chen A."/>
            <person name="Palaniappan K."/>
            <person name="Land M."/>
            <person name="Hauser L."/>
            <person name="Jeffries C.D."/>
            <person name="Chang Y.J."/>
            <person name="Brambilla E.M."/>
            <person name="Rohde M."/>
            <person name="Spring S."/>
            <person name="Goker M."/>
            <person name="Detter J.C."/>
            <person name="Woyke T."/>
            <person name="Bristow J."/>
            <person name="Eisen J.A."/>
            <person name="Markowitz V."/>
            <person name="Hugenholtz P."/>
            <person name="Kyrpides N.C."/>
            <person name="Klenk H.P."/>
        </authorList>
    </citation>
    <scope>NUCLEOTIDE SEQUENCE [LARGE SCALE GENOMIC DNA]</scope>
    <source>
        <strain evidence="2">DSM 15286 / JCM 11887 / CIR29812</strain>
    </source>
</reference>
<dbReference type="AlphaFoldDB" id="F8ACQ2"/>
<dbReference type="HOGENOM" id="CLU_2095734_0_0_0"/>
<evidence type="ECO:0008006" key="3">
    <source>
        <dbReference type="Google" id="ProtNLM"/>
    </source>
</evidence>
<dbReference type="RefSeq" id="WP_013908570.1">
    <property type="nucleotide sequence ID" value="NC_015681.1"/>
</dbReference>
<protein>
    <recommendedName>
        <fullName evidence="3">Transposase</fullName>
    </recommendedName>
</protein>
<evidence type="ECO:0000313" key="1">
    <source>
        <dbReference type="EMBL" id="AEH45831.1"/>
    </source>
</evidence>
<proteinExistence type="predicted"/>
<reference evidence="2" key="1">
    <citation type="submission" date="2011-04" db="EMBL/GenBank/DDBJ databases">
        <title>The complete genome of Thermodesulfatator indicus DSM 15286.</title>
        <authorList>
            <person name="Lucas S."/>
            <person name="Copeland A."/>
            <person name="Lapidus A."/>
            <person name="Bruce D."/>
            <person name="Goodwin L."/>
            <person name="Pitluck S."/>
            <person name="Peters L."/>
            <person name="Kyrpides N."/>
            <person name="Mavromatis K."/>
            <person name="Pagani I."/>
            <person name="Ivanova N."/>
            <person name="Saunders L."/>
            <person name="Detter J.C."/>
            <person name="Tapia R."/>
            <person name="Han C."/>
            <person name="Land M."/>
            <person name="Hauser L."/>
            <person name="Markowitz V."/>
            <person name="Cheng J.-F."/>
            <person name="Hugenholtz P."/>
            <person name="Woyke T."/>
            <person name="Wu D."/>
            <person name="Spring S."/>
            <person name="Schroeder M."/>
            <person name="Brambilla E."/>
            <person name="Klenk H.-P."/>
            <person name="Eisen J.A."/>
        </authorList>
    </citation>
    <scope>NUCLEOTIDE SEQUENCE [LARGE SCALE GENOMIC DNA]</scope>
    <source>
        <strain evidence="2">DSM 15286 / JCM 11887 / CIR29812</strain>
    </source>
</reference>
<dbReference type="Proteomes" id="UP000006793">
    <property type="component" value="Chromosome"/>
</dbReference>
<organism evidence="1 2">
    <name type="scientific">Thermodesulfatator indicus (strain DSM 15286 / JCM 11887 / CIR29812)</name>
    <dbReference type="NCBI Taxonomy" id="667014"/>
    <lineage>
        <taxon>Bacteria</taxon>
        <taxon>Pseudomonadati</taxon>
        <taxon>Thermodesulfobacteriota</taxon>
        <taxon>Thermodesulfobacteria</taxon>
        <taxon>Thermodesulfobacteriales</taxon>
        <taxon>Thermodesulfatatoraceae</taxon>
        <taxon>Thermodesulfatator</taxon>
    </lineage>
</organism>
<accession>F8ACQ2</accession>
<gene>
    <name evidence="1" type="ordered locus">Thein_1977</name>
</gene>
<dbReference type="PaxDb" id="667014-Thein_1977"/>
<dbReference type="STRING" id="667014.Thein_1977"/>